<keyword evidence="5" id="KW-0547">Nucleotide-binding</keyword>
<evidence type="ECO:0000256" key="2">
    <source>
        <dbReference type="ARBA" id="ARBA00012438"/>
    </source>
</evidence>
<protein>
    <recommendedName>
        <fullName evidence="2">histidine kinase</fullName>
        <ecNumber evidence="2">2.7.13.3</ecNumber>
    </recommendedName>
</protein>
<name>A0ABV6YY81_UNCC1</name>
<evidence type="ECO:0000313" key="10">
    <source>
        <dbReference type="EMBL" id="MFC1851169.1"/>
    </source>
</evidence>
<dbReference type="EC" id="2.7.13.3" evidence="2"/>
<proteinExistence type="predicted"/>
<dbReference type="CDD" id="cd00082">
    <property type="entry name" value="HisKA"/>
    <property type="match status" value="1"/>
</dbReference>
<dbReference type="SUPFAM" id="SSF55874">
    <property type="entry name" value="ATPase domain of HSP90 chaperone/DNA topoisomerase II/histidine kinase"/>
    <property type="match status" value="1"/>
</dbReference>
<dbReference type="CDD" id="cd00075">
    <property type="entry name" value="HATPase"/>
    <property type="match status" value="1"/>
</dbReference>
<dbReference type="PROSITE" id="PS50109">
    <property type="entry name" value="HIS_KIN"/>
    <property type="match status" value="1"/>
</dbReference>
<dbReference type="InterPro" id="IPR003661">
    <property type="entry name" value="HisK_dim/P_dom"/>
</dbReference>
<accession>A0ABV6YY81</accession>
<dbReference type="PRINTS" id="PR00344">
    <property type="entry name" value="BCTRLSENSOR"/>
</dbReference>
<dbReference type="InterPro" id="IPR004358">
    <property type="entry name" value="Sig_transdc_His_kin-like_C"/>
</dbReference>
<evidence type="ECO:0000256" key="1">
    <source>
        <dbReference type="ARBA" id="ARBA00000085"/>
    </source>
</evidence>
<organism evidence="10 11">
    <name type="scientific">candidate division CSSED10-310 bacterium</name>
    <dbReference type="NCBI Taxonomy" id="2855610"/>
    <lineage>
        <taxon>Bacteria</taxon>
        <taxon>Bacteria division CSSED10-310</taxon>
    </lineage>
</organism>
<evidence type="ECO:0000256" key="4">
    <source>
        <dbReference type="ARBA" id="ARBA00022679"/>
    </source>
</evidence>
<dbReference type="Gene3D" id="3.30.565.10">
    <property type="entry name" value="Histidine kinase-like ATPase, C-terminal domain"/>
    <property type="match status" value="1"/>
</dbReference>
<feature type="non-terminal residue" evidence="10">
    <location>
        <position position="1"/>
    </location>
</feature>
<keyword evidence="8" id="KW-0902">Two-component regulatory system</keyword>
<dbReference type="SUPFAM" id="SSF47384">
    <property type="entry name" value="Homodimeric domain of signal transducing histidine kinase"/>
    <property type="match status" value="1"/>
</dbReference>
<dbReference type="InterPro" id="IPR003594">
    <property type="entry name" value="HATPase_dom"/>
</dbReference>
<sequence>SWIMPICSYIAFPVPGKNPLASLKGATEIISDEIAADSPRRKMVTILKSELARLSSLLDRFLSFARPQEFTTIPLLINEIIVQVITLTESEANKTNVSITYEQKKDQLRVNADKEKIMQVFLNIILNAIQEMPEGGKLKISYSKMERRKQSYAQIIFEDTGSGIAEDIKEKIFNPFFSTKESGTGLGLAIAARIVDQHQGLIEAFNNSEQGACFRILLPTIPDTIATKQH</sequence>
<evidence type="ECO:0000256" key="7">
    <source>
        <dbReference type="ARBA" id="ARBA00022840"/>
    </source>
</evidence>
<dbReference type="Pfam" id="PF00512">
    <property type="entry name" value="HisKA"/>
    <property type="match status" value="1"/>
</dbReference>
<dbReference type="SMART" id="SM00387">
    <property type="entry name" value="HATPase_c"/>
    <property type="match status" value="1"/>
</dbReference>
<evidence type="ECO:0000313" key="11">
    <source>
        <dbReference type="Proteomes" id="UP001594351"/>
    </source>
</evidence>
<dbReference type="PANTHER" id="PTHR43065">
    <property type="entry name" value="SENSOR HISTIDINE KINASE"/>
    <property type="match status" value="1"/>
</dbReference>
<dbReference type="EMBL" id="JBHPBY010000159">
    <property type="protein sequence ID" value="MFC1851169.1"/>
    <property type="molecule type" value="Genomic_DNA"/>
</dbReference>
<keyword evidence="6" id="KW-0418">Kinase</keyword>
<comment type="caution">
    <text evidence="10">The sequence shown here is derived from an EMBL/GenBank/DDBJ whole genome shotgun (WGS) entry which is preliminary data.</text>
</comment>
<evidence type="ECO:0000256" key="8">
    <source>
        <dbReference type="ARBA" id="ARBA00023012"/>
    </source>
</evidence>
<evidence type="ECO:0000256" key="5">
    <source>
        <dbReference type="ARBA" id="ARBA00022741"/>
    </source>
</evidence>
<dbReference type="InterPro" id="IPR005467">
    <property type="entry name" value="His_kinase_dom"/>
</dbReference>
<dbReference type="PANTHER" id="PTHR43065:SF10">
    <property type="entry name" value="PEROXIDE STRESS-ACTIVATED HISTIDINE KINASE MAK3"/>
    <property type="match status" value="1"/>
</dbReference>
<evidence type="ECO:0000256" key="3">
    <source>
        <dbReference type="ARBA" id="ARBA00022553"/>
    </source>
</evidence>
<feature type="domain" description="Histidine kinase" evidence="9">
    <location>
        <begin position="17"/>
        <end position="222"/>
    </location>
</feature>
<reference evidence="10 11" key="1">
    <citation type="submission" date="2024-09" db="EMBL/GenBank/DDBJ databases">
        <title>Laminarin stimulates single cell rates of sulfate reduction while oxygen inhibits transcriptomic activity in coastal marine sediment.</title>
        <authorList>
            <person name="Lindsay M."/>
            <person name="Orcutt B."/>
            <person name="Emerson D."/>
            <person name="Stepanauskas R."/>
            <person name="D'Angelo T."/>
        </authorList>
    </citation>
    <scope>NUCLEOTIDE SEQUENCE [LARGE SCALE GENOMIC DNA]</scope>
    <source>
        <strain evidence="10">SAG AM-311-K15</strain>
    </source>
</reference>
<dbReference type="Pfam" id="PF02518">
    <property type="entry name" value="HATPase_c"/>
    <property type="match status" value="1"/>
</dbReference>
<keyword evidence="4" id="KW-0808">Transferase</keyword>
<dbReference type="Gene3D" id="1.10.287.130">
    <property type="match status" value="1"/>
</dbReference>
<comment type="catalytic activity">
    <reaction evidence="1">
        <text>ATP + protein L-histidine = ADP + protein N-phospho-L-histidine.</text>
        <dbReference type="EC" id="2.7.13.3"/>
    </reaction>
</comment>
<dbReference type="InterPro" id="IPR036890">
    <property type="entry name" value="HATPase_C_sf"/>
</dbReference>
<keyword evidence="11" id="KW-1185">Reference proteome</keyword>
<gene>
    <name evidence="10" type="ORF">ACFL27_13320</name>
</gene>
<dbReference type="Proteomes" id="UP001594351">
    <property type="component" value="Unassembled WGS sequence"/>
</dbReference>
<evidence type="ECO:0000259" key="9">
    <source>
        <dbReference type="PROSITE" id="PS50109"/>
    </source>
</evidence>
<keyword evidence="7" id="KW-0067">ATP-binding</keyword>
<keyword evidence="3" id="KW-0597">Phosphoprotein</keyword>
<dbReference type="InterPro" id="IPR036097">
    <property type="entry name" value="HisK_dim/P_sf"/>
</dbReference>
<evidence type="ECO:0000256" key="6">
    <source>
        <dbReference type="ARBA" id="ARBA00022777"/>
    </source>
</evidence>